<feature type="active site" description="Charge relay system" evidence="5">
    <location>
        <position position="314"/>
    </location>
</feature>
<dbReference type="PROSITE" id="PS00136">
    <property type="entry name" value="SUBTILASE_ASP"/>
    <property type="match status" value="1"/>
</dbReference>
<dbReference type="GO" id="GO:0004252">
    <property type="term" value="F:serine-type endopeptidase activity"/>
    <property type="evidence" value="ECO:0007669"/>
    <property type="project" value="UniProtKB-UniRule"/>
</dbReference>
<protein>
    <submittedName>
        <fullName evidence="8">Subtilase family protein</fullName>
    </submittedName>
</protein>
<keyword evidence="2 5" id="KW-0645">Protease</keyword>
<dbReference type="PRINTS" id="PR00723">
    <property type="entry name" value="SUBTILISIN"/>
</dbReference>
<dbReference type="InterPro" id="IPR050131">
    <property type="entry name" value="Peptidase_S8_subtilisin-like"/>
</dbReference>
<keyword evidence="4 5" id="KW-0720">Serine protease</keyword>
<dbReference type="EMBL" id="FPBH01000007">
    <property type="protein sequence ID" value="SFU00361.1"/>
    <property type="molecule type" value="Genomic_DNA"/>
</dbReference>
<dbReference type="RefSeq" id="WP_093634692.1">
    <property type="nucleotide sequence ID" value="NZ_FPBH01000007.1"/>
</dbReference>
<dbReference type="PANTHER" id="PTHR43806:SF11">
    <property type="entry name" value="CEREVISIN-RELATED"/>
    <property type="match status" value="1"/>
</dbReference>
<name>A0A1I7CLN9_9BURK</name>
<evidence type="ECO:0000256" key="2">
    <source>
        <dbReference type="ARBA" id="ARBA00022670"/>
    </source>
</evidence>
<comment type="similarity">
    <text evidence="1 5">Belongs to the peptidase S8 family.</text>
</comment>
<evidence type="ECO:0000256" key="5">
    <source>
        <dbReference type="PROSITE-ProRule" id="PRU01240"/>
    </source>
</evidence>
<evidence type="ECO:0000256" key="1">
    <source>
        <dbReference type="ARBA" id="ARBA00011073"/>
    </source>
</evidence>
<accession>A0A1I7CLN9</accession>
<evidence type="ECO:0000313" key="8">
    <source>
        <dbReference type="EMBL" id="SFU00361.1"/>
    </source>
</evidence>
<dbReference type="Gene3D" id="3.40.50.200">
    <property type="entry name" value="Peptidase S8/S53 domain"/>
    <property type="match status" value="1"/>
</dbReference>
<feature type="domain" description="Peptidase S8/S53" evidence="7">
    <location>
        <begin position="305"/>
        <end position="552"/>
    </location>
</feature>
<gene>
    <name evidence="8" type="ORF">SAMN05192563_10077</name>
</gene>
<dbReference type="GO" id="GO:0006508">
    <property type="term" value="P:proteolysis"/>
    <property type="evidence" value="ECO:0007669"/>
    <property type="project" value="UniProtKB-KW"/>
</dbReference>
<evidence type="ECO:0000256" key="6">
    <source>
        <dbReference type="SAM" id="MobiDB-lite"/>
    </source>
</evidence>
<dbReference type="InterPro" id="IPR036852">
    <property type="entry name" value="Peptidase_S8/S53_dom_sf"/>
</dbReference>
<dbReference type="InterPro" id="IPR015500">
    <property type="entry name" value="Peptidase_S8_subtilisin-rel"/>
</dbReference>
<dbReference type="AlphaFoldDB" id="A0A1I7CLN9"/>
<organism evidence="8 9">
    <name type="scientific">Paraburkholderia aspalathi</name>
    <dbReference type="NCBI Taxonomy" id="1324617"/>
    <lineage>
        <taxon>Bacteria</taxon>
        <taxon>Pseudomonadati</taxon>
        <taxon>Pseudomonadota</taxon>
        <taxon>Betaproteobacteria</taxon>
        <taxon>Burkholderiales</taxon>
        <taxon>Burkholderiaceae</taxon>
        <taxon>Paraburkholderia</taxon>
    </lineage>
</organism>
<evidence type="ECO:0000256" key="3">
    <source>
        <dbReference type="ARBA" id="ARBA00022801"/>
    </source>
</evidence>
<keyword evidence="3 5" id="KW-0378">Hydrolase</keyword>
<feature type="region of interest" description="Disordered" evidence="6">
    <location>
        <begin position="1"/>
        <end position="34"/>
    </location>
</feature>
<evidence type="ECO:0000256" key="4">
    <source>
        <dbReference type="ARBA" id="ARBA00022825"/>
    </source>
</evidence>
<feature type="active site" description="Charge relay system" evidence="5">
    <location>
        <position position="517"/>
    </location>
</feature>
<sequence length="590" mass="63220">MKTEKKSSGILRIRRPQAVPTHPGGTKRRVAKRPASKILRMSSSGGSVFKEIVKLNPDRPVRPAYSVIRRENSKLRSRKGREYPLGNLAHERTPFAELPQKTSSPKVPAFVRYAPGVEEVVQSSRMLAQATLKLSADVQFSVSTPTVTGKRLAQIQDVDTVSTDDYFPDLRVQERLIHRMAKRGFALAYRGMFTLTFSGSVQLIERELGIRLWLQVSDNVELAGGLRKPSGRGPRRRPEDLFFAPCRPEEEVSRVEGIDSIYFPSPLVWAAAVPVASSPPPVSYHSADSAAIRAALNVPEMAYKGEGVSVAVIDSGFWMHPFFQGRPNYCPTPTTRSPKPGDDPVGHGTAMAMNLFATAPDATLKGYRQTRAPDNAFEDAMKGNPHIVSCSWGVPTYIPLQILILRAISSGIIVLFAAGNGSPAWPGSMPEVISVGGVYVDKHNQRHASDMANGYTTPSGRAVPDICGLCGMKPEGIHIVAPTSPGSTFDKKFGGVSWPLFDETGTTDGWVGISGTSSATAQVAGVVALLIEKAQDVGKKLDQNAVKSILCASGQQVLFGKSAQGQLAGPKPSAASGSGLTDAAAALARV</sequence>
<dbReference type="InterPro" id="IPR023827">
    <property type="entry name" value="Peptidase_S8_Asp-AS"/>
</dbReference>
<dbReference type="SUPFAM" id="SSF52743">
    <property type="entry name" value="Subtilisin-like"/>
    <property type="match status" value="1"/>
</dbReference>
<dbReference type="OrthoDB" id="9790784at2"/>
<reference evidence="8 9" key="1">
    <citation type="submission" date="2016-10" db="EMBL/GenBank/DDBJ databases">
        <authorList>
            <person name="de Groot N.N."/>
        </authorList>
    </citation>
    <scope>NUCLEOTIDE SEQUENCE [LARGE SCALE GENOMIC DNA]</scope>
    <source>
        <strain evidence="8 9">LMG 27731</strain>
    </source>
</reference>
<feature type="active site" description="Charge relay system" evidence="5">
    <location>
        <position position="347"/>
    </location>
</feature>
<feature type="compositionally biased region" description="Basic residues" evidence="6">
    <location>
        <begin position="25"/>
        <end position="34"/>
    </location>
</feature>
<dbReference type="Proteomes" id="UP000198844">
    <property type="component" value="Unassembled WGS sequence"/>
</dbReference>
<dbReference type="PROSITE" id="PS51892">
    <property type="entry name" value="SUBTILASE"/>
    <property type="match status" value="1"/>
</dbReference>
<proteinExistence type="inferred from homology"/>
<dbReference type="PANTHER" id="PTHR43806">
    <property type="entry name" value="PEPTIDASE S8"/>
    <property type="match status" value="1"/>
</dbReference>
<evidence type="ECO:0000313" key="9">
    <source>
        <dbReference type="Proteomes" id="UP000198844"/>
    </source>
</evidence>
<evidence type="ECO:0000259" key="7">
    <source>
        <dbReference type="Pfam" id="PF00082"/>
    </source>
</evidence>
<dbReference type="InterPro" id="IPR000209">
    <property type="entry name" value="Peptidase_S8/S53_dom"/>
</dbReference>
<dbReference type="Pfam" id="PF00082">
    <property type="entry name" value="Peptidase_S8"/>
    <property type="match status" value="1"/>
</dbReference>